<evidence type="ECO:0000313" key="1">
    <source>
        <dbReference type="EMBL" id="KAJ4721777.1"/>
    </source>
</evidence>
<dbReference type="Proteomes" id="UP001164539">
    <property type="component" value="Chromosome 4"/>
</dbReference>
<proteinExistence type="predicted"/>
<name>A0ACC1YDC0_MELAZ</name>
<organism evidence="1 2">
    <name type="scientific">Melia azedarach</name>
    <name type="common">Chinaberry tree</name>
    <dbReference type="NCBI Taxonomy" id="155640"/>
    <lineage>
        <taxon>Eukaryota</taxon>
        <taxon>Viridiplantae</taxon>
        <taxon>Streptophyta</taxon>
        <taxon>Embryophyta</taxon>
        <taxon>Tracheophyta</taxon>
        <taxon>Spermatophyta</taxon>
        <taxon>Magnoliopsida</taxon>
        <taxon>eudicotyledons</taxon>
        <taxon>Gunneridae</taxon>
        <taxon>Pentapetalae</taxon>
        <taxon>rosids</taxon>
        <taxon>malvids</taxon>
        <taxon>Sapindales</taxon>
        <taxon>Meliaceae</taxon>
        <taxon>Melia</taxon>
    </lineage>
</organism>
<keyword evidence="2" id="KW-1185">Reference proteome</keyword>
<evidence type="ECO:0000313" key="2">
    <source>
        <dbReference type="Proteomes" id="UP001164539"/>
    </source>
</evidence>
<accession>A0ACC1YDC0</accession>
<reference evidence="1 2" key="1">
    <citation type="journal article" date="2023" name="Science">
        <title>Complex scaffold remodeling in plant triterpene biosynthesis.</title>
        <authorList>
            <person name="De La Pena R."/>
            <person name="Hodgson H."/>
            <person name="Liu J.C."/>
            <person name="Stephenson M.J."/>
            <person name="Martin A.C."/>
            <person name="Owen C."/>
            <person name="Harkess A."/>
            <person name="Leebens-Mack J."/>
            <person name="Jimenez L.E."/>
            <person name="Osbourn A."/>
            <person name="Sattely E.S."/>
        </authorList>
    </citation>
    <scope>NUCLEOTIDE SEQUENCE [LARGE SCALE GENOMIC DNA]</scope>
    <source>
        <strain evidence="2">cv. JPN11</strain>
        <tissue evidence="1">Leaf</tissue>
    </source>
</reference>
<dbReference type="EMBL" id="CM051397">
    <property type="protein sequence ID" value="KAJ4721777.1"/>
    <property type="molecule type" value="Genomic_DNA"/>
</dbReference>
<gene>
    <name evidence="1" type="ORF">OWV82_009427</name>
</gene>
<protein>
    <submittedName>
        <fullName evidence="1">Uncharacterized protein</fullName>
    </submittedName>
</protein>
<comment type="caution">
    <text evidence="1">The sequence shown here is derived from an EMBL/GenBank/DDBJ whole genome shotgun (WGS) entry which is preliminary data.</text>
</comment>
<sequence>MKLEKNLEGHSQVAEKVKVKVKPETSGRTAPKEDEEEASRSNVSGKVEGLLKEAEPVGEVFGEGTDSKNIKNESENGVESVRAEGSTQLVKMEHEKNEETVTDEKQVIDETKKDGQTETKPDELRKSEVAVKEGKRLDTNMYQHFDKRITSSQVYSKAIKKYITDETVAGEGKERHHRDVTKFKSNLL</sequence>